<proteinExistence type="predicted"/>
<keyword evidence="1" id="KW-1133">Transmembrane helix</keyword>
<protein>
    <recommendedName>
        <fullName evidence="3">DUF1614 domain-containing protein</fullName>
    </recommendedName>
</protein>
<organism evidence="2">
    <name type="scientific">Ignisphaera aggregans</name>
    <dbReference type="NCBI Taxonomy" id="334771"/>
    <lineage>
        <taxon>Archaea</taxon>
        <taxon>Thermoproteota</taxon>
        <taxon>Thermoprotei</taxon>
        <taxon>Desulfurococcales</taxon>
        <taxon>Desulfurococcaceae</taxon>
        <taxon>Ignisphaera</taxon>
    </lineage>
</organism>
<name>A0A7J2U3E8_9CREN</name>
<keyword evidence="1" id="KW-0472">Membrane</keyword>
<evidence type="ECO:0000313" key="2">
    <source>
        <dbReference type="EMBL" id="HEM66702.1"/>
    </source>
</evidence>
<gene>
    <name evidence="2" type="ORF">ENO26_03900</name>
</gene>
<feature type="transmembrane region" description="Helical" evidence="1">
    <location>
        <begin position="5"/>
        <end position="22"/>
    </location>
</feature>
<evidence type="ECO:0000256" key="1">
    <source>
        <dbReference type="SAM" id="Phobius"/>
    </source>
</evidence>
<accession>A0A7J2U3E8</accession>
<feature type="transmembrane region" description="Helical" evidence="1">
    <location>
        <begin position="28"/>
        <end position="47"/>
    </location>
</feature>
<sequence length="203" mass="22920">MNMSLRILFSVTSILYCLYVLMDHRLVAASIIIALVNIAVVRNHRFVVKLPFMKIGLDVKGALIPLASSILIFIPALLRQCFEFFALLASLAIALSSLNTIMMERLFAVNVMSYTILYYIASYILCGNNTLYLYTLPLAIQIGIVIGSDMLHYIYIKRYSTNTVLVIGGAEECDAIYLSTILVQWLEILRHIIITLIFSVRLM</sequence>
<feature type="transmembrane region" description="Helical" evidence="1">
    <location>
        <begin position="59"/>
        <end position="78"/>
    </location>
</feature>
<dbReference type="Pfam" id="PF07758">
    <property type="entry name" value="DUF1614"/>
    <property type="match status" value="1"/>
</dbReference>
<dbReference type="InterPro" id="IPR011672">
    <property type="entry name" value="DUF1614"/>
</dbReference>
<dbReference type="AlphaFoldDB" id="A0A7J2U3E8"/>
<comment type="caution">
    <text evidence="2">The sequence shown here is derived from an EMBL/GenBank/DDBJ whole genome shotgun (WGS) entry which is preliminary data.</text>
</comment>
<reference evidence="2" key="1">
    <citation type="journal article" date="2020" name="mSystems">
        <title>Genome- and Community-Level Interaction Insights into Carbon Utilization and Element Cycling Functions of Hydrothermarchaeota in Hydrothermal Sediment.</title>
        <authorList>
            <person name="Zhou Z."/>
            <person name="Liu Y."/>
            <person name="Xu W."/>
            <person name="Pan J."/>
            <person name="Luo Z.H."/>
            <person name="Li M."/>
        </authorList>
    </citation>
    <scope>NUCLEOTIDE SEQUENCE [LARGE SCALE GENOMIC DNA]</scope>
    <source>
        <strain evidence="2">SpSt-125</strain>
    </source>
</reference>
<dbReference type="EMBL" id="DSEU01000025">
    <property type="protein sequence ID" value="HEM66702.1"/>
    <property type="molecule type" value="Genomic_DNA"/>
</dbReference>
<feature type="transmembrane region" description="Helical" evidence="1">
    <location>
        <begin position="131"/>
        <end position="155"/>
    </location>
</feature>
<feature type="transmembrane region" description="Helical" evidence="1">
    <location>
        <begin position="84"/>
        <end position="101"/>
    </location>
</feature>
<feature type="transmembrane region" description="Helical" evidence="1">
    <location>
        <begin position="106"/>
        <end position="125"/>
    </location>
</feature>
<evidence type="ECO:0008006" key="3">
    <source>
        <dbReference type="Google" id="ProtNLM"/>
    </source>
</evidence>
<keyword evidence="1" id="KW-0812">Transmembrane</keyword>